<evidence type="ECO:0000313" key="2">
    <source>
        <dbReference type="Proteomes" id="UP000478052"/>
    </source>
</evidence>
<organism evidence="1 2">
    <name type="scientific">Aphis craccivora</name>
    <name type="common">Cowpea aphid</name>
    <dbReference type="NCBI Taxonomy" id="307492"/>
    <lineage>
        <taxon>Eukaryota</taxon>
        <taxon>Metazoa</taxon>
        <taxon>Ecdysozoa</taxon>
        <taxon>Arthropoda</taxon>
        <taxon>Hexapoda</taxon>
        <taxon>Insecta</taxon>
        <taxon>Pterygota</taxon>
        <taxon>Neoptera</taxon>
        <taxon>Paraneoptera</taxon>
        <taxon>Hemiptera</taxon>
        <taxon>Sternorrhyncha</taxon>
        <taxon>Aphidomorpha</taxon>
        <taxon>Aphidoidea</taxon>
        <taxon>Aphididae</taxon>
        <taxon>Aphidini</taxon>
        <taxon>Aphis</taxon>
        <taxon>Aphis</taxon>
    </lineage>
</organism>
<reference evidence="1 2" key="1">
    <citation type="submission" date="2019-08" db="EMBL/GenBank/DDBJ databases">
        <title>Whole genome of Aphis craccivora.</title>
        <authorList>
            <person name="Voronova N.V."/>
            <person name="Shulinski R.S."/>
            <person name="Bandarenka Y.V."/>
            <person name="Zhorov D.G."/>
            <person name="Warner D."/>
        </authorList>
    </citation>
    <scope>NUCLEOTIDE SEQUENCE [LARGE SCALE GENOMIC DNA]</scope>
    <source>
        <strain evidence="1">180601</strain>
        <tissue evidence="1">Whole Body</tissue>
    </source>
</reference>
<protein>
    <submittedName>
        <fullName evidence="1">Uncharacterized protein</fullName>
    </submittedName>
</protein>
<name>A0A6G0ZBC4_APHCR</name>
<gene>
    <name evidence="1" type="ORF">FWK35_00004323</name>
</gene>
<evidence type="ECO:0000313" key="1">
    <source>
        <dbReference type="EMBL" id="KAF0767935.1"/>
    </source>
</evidence>
<dbReference type="AlphaFoldDB" id="A0A6G0ZBC4"/>
<dbReference type="Proteomes" id="UP000478052">
    <property type="component" value="Unassembled WGS sequence"/>
</dbReference>
<proteinExistence type="predicted"/>
<dbReference type="EMBL" id="VUJU01000868">
    <property type="protein sequence ID" value="KAF0767935.1"/>
    <property type="molecule type" value="Genomic_DNA"/>
</dbReference>
<sequence>MRVALIVNKMREIRLRWLRHVLRREKTNAVTVTKNMSVDGKRGRGIPKKRWFEVIKCDMRMTGVVVFVRRMLRSLVNGN</sequence>
<accession>A0A6G0ZBC4</accession>
<dbReference type="OrthoDB" id="6921637at2759"/>
<keyword evidence="2" id="KW-1185">Reference proteome</keyword>
<comment type="caution">
    <text evidence="1">The sequence shown here is derived from an EMBL/GenBank/DDBJ whole genome shotgun (WGS) entry which is preliminary data.</text>
</comment>